<dbReference type="SUPFAM" id="SSF47203">
    <property type="entry name" value="Acyl-CoA dehydrogenase C-terminal domain-like"/>
    <property type="match status" value="1"/>
</dbReference>
<evidence type="ECO:0000256" key="5">
    <source>
        <dbReference type="RuleBase" id="RU362125"/>
    </source>
</evidence>
<sequence length="391" mass="40093">MTARLRAIPGDPAPATDPLATARALVPALAQAAADDDRAGRFAARSIAACRAAGLAALTVPRARGGQGAGLSATSAVIGTLAQGDPAAALVLAMQALHHATLARATGWPAGPVARLQRAAVEEGALLNALRVEPELGSPARGGLPATIARRAPEGWRVSGRKIYSTGAPALAFGLVFVRTDEAAPRVGFVLVPMSAPGIRIEASWDHLGMRASGSHDVVLDDVPVPGDHALDLRPPAAPGGPEAVALAWNTTLIAALYDGIARAAQDWLARYLGTRAPANLGAPLASLPRFQEAMGESERLLAVNRRLLAGVAAETDAGAPPPATESGLVKLTVTENAIEVVQRAVELTGNPGLSRANPLERHLRDVLCARIHTPQGDTIRLAAGRAALGL</sequence>
<dbReference type="InterPro" id="IPR009100">
    <property type="entry name" value="AcylCoA_DH/oxidase_NM_dom_sf"/>
</dbReference>
<name>A0ABQ4QZ53_9HYPH</name>
<feature type="domain" description="Acyl-CoA dehydrogenase/oxidase N-terminal" evidence="8">
    <location>
        <begin position="29"/>
        <end position="96"/>
    </location>
</feature>
<dbReference type="Gene3D" id="1.20.140.10">
    <property type="entry name" value="Butyryl-CoA Dehydrogenase, subunit A, domain 3"/>
    <property type="match status" value="1"/>
</dbReference>
<comment type="caution">
    <text evidence="9">The sequence shown here is derived from an EMBL/GenBank/DDBJ whole genome shotgun (WGS) entry which is preliminary data.</text>
</comment>
<dbReference type="Gene3D" id="1.10.540.10">
    <property type="entry name" value="Acyl-CoA dehydrogenase/oxidase, N-terminal domain"/>
    <property type="match status" value="1"/>
</dbReference>
<dbReference type="PIRSF" id="PIRSF016578">
    <property type="entry name" value="HsaA"/>
    <property type="match status" value="1"/>
</dbReference>
<dbReference type="CDD" id="cd00567">
    <property type="entry name" value="ACAD"/>
    <property type="match status" value="1"/>
</dbReference>
<dbReference type="Proteomes" id="UP001055167">
    <property type="component" value="Unassembled WGS sequence"/>
</dbReference>
<dbReference type="InterPro" id="IPR052547">
    <property type="entry name" value="Mito_Isobutyryl-CoADH"/>
</dbReference>
<dbReference type="InterPro" id="IPR037069">
    <property type="entry name" value="AcylCoA_DH/ox_N_sf"/>
</dbReference>
<dbReference type="Pfam" id="PF02770">
    <property type="entry name" value="Acyl-CoA_dh_M"/>
    <property type="match status" value="1"/>
</dbReference>
<dbReference type="EMBL" id="BPQH01000010">
    <property type="protein sequence ID" value="GJD50593.1"/>
    <property type="molecule type" value="Genomic_DNA"/>
</dbReference>
<reference evidence="9" key="1">
    <citation type="journal article" date="2021" name="Front. Microbiol.">
        <title>Comprehensive Comparative Genomics and Phenotyping of Methylobacterium Species.</title>
        <authorList>
            <person name="Alessa O."/>
            <person name="Ogura Y."/>
            <person name="Fujitani Y."/>
            <person name="Takami H."/>
            <person name="Hayashi T."/>
            <person name="Sahin N."/>
            <person name="Tani A."/>
        </authorList>
    </citation>
    <scope>NUCLEOTIDE SEQUENCE</scope>
    <source>
        <strain evidence="9">KCTC 52305</strain>
    </source>
</reference>
<keyword evidence="4 5" id="KW-0274">FAD</keyword>
<evidence type="ECO:0000256" key="4">
    <source>
        <dbReference type="ARBA" id="ARBA00022827"/>
    </source>
</evidence>
<dbReference type="Pfam" id="PF00441">
    <property type="entry name" value="Acyl-CoA_dh_1"/>
    <property type="match status" value="1"/>
</dbReference>
<dbReference type="SUPFAM" id="SSF56645">
    <property type="entry name" value="Acyl-CoA dehydrogenase NM domain-like"/>
    <property type="match status" value="1"/>
</dbReference>
<reference evidence="9" key="2">
    <citation type="submission" date="2021-08" db="EMBL/GenBank/DDBJ databases">
        <authorList>
            <person name="Tani A."/>
            <person name="Ola A."/>
            <person name="Ogura Y."/>
            <person name="Katsura K."/>
            <person name="Hayashi T."/>
        </authorList>
    </citation>
    <scope>NUCLEOTIDE SEQUENCE</scope>
    <source>
        <strain evidence="9">KCTC 52305</strain>
    </source>
</reference>
<evidence type="ECO:0000259" key="7">
    <source>
        <dbReference type="Pfam" id="PF02770"/>
    </source>
</evidence>
<dbReference type="InterPro" id="IPR036250">
    <property type="entry name" value="AcylCo_DH-like_C"/>
</dbReference>
<feature type="domain" description="Acyl-CoA dehydrogenase/oxidase C-terminal" evidence="6">
    <location>
        <begin position="247"/>
        <end position="372"/>
    </location>
</feature>
<keyword evidence="5" id="KW-0560">Oxidoreductase</keyword>
<evidence type="ECO:0000256" key="1">
    <source>
        <dbReference type="ARBA" id="ARBA00001974"/>
    </source>
</evidence>
<dbReference type="PANTHER" id="PTHR43831:SF1">
    <property type="entry name" value="ISOBUTYRYL-COA DEHYDROGENASE, MITOCHONDRIAL"/>
    <property type="match status" value="1"/>
</dbReference>
<dbReference type="InterPro" id="IPR013786">
    <property type="entry name" value="AcylCoA_DH/ox_N"/>
</dbReference>
<comment type="cofactor">
    <cofactor evidence="1 5">
        <name>FAD</name>
        <dbReference type="ChEBI" id="CHEBI:57692"/>
    </cofactor>
</comment>
<dbReference type="PANTHER" id="PTHR43831">
    <property type="entry name" value="ISOBUTYRYL-COA DEHYDROGENASE"/>
    <property type="match status" value="1"/>
</dbReference>
<dbReference type="InterPro" id="IPR009075">
    <property type="entry name" value="AcylCo_DH/oxidase_C"/>
</dbReference>
<protein>
    <submittedName>
        <fullName evidence="9">Acyl-CoA dehydrogenase YdbM</fullName>
    </submittedName>
</protein>
<proteinExistence type="inferred from homology"/>
<gene>
    <name evidence="9" type="primary">ydbM_1</name>
    <name evidence="9" type="ORF">OPKNFCMD_3336</name>
</gene>
<dbReference type="InterPro" id="IPR046373">
    <property type="entry name" value="Acyl-CoA_Oxase/DH_mid-dom_sf"/>
</dbReference>
<dbReference type="InterPro" id="IPR006091">
    <property type="entry name" value="Acyl-CoA_Oxase/DH_mid-dom"/>
</dbReference>
<dbReference type="RefSeq" id="WP_407068104.1">
    <property type="nucleotide sequence ID" value="NZ_BPQH01000010.1"/>
</dbReference>
<evidence type="ECO:0000256" key="3">
    <source>
        <dbReference type="ARBA" id="ARBA00022630"/>
    </source>
</evidence>
<accession>A0ABQ4QZ53</accession>
<evidence type="ECO:0000313" key="10">
    <source>
        <dbReference type="Proteomes" id="UP001055167"/>
    </source>
</evidence>
<organism evidence="9 10">
    <name type="scientific">Methylobacterium crusticola</name>
    <dbReference type="NCBI Taxonomy" id="1697972"/>
    <lineage>
        <taxon>Bacteria</taxon>
        <taxon>Pseudomonadati</taxon>
        <taxon>Pseudomonadota</taxon>
        <taxon>Alphaproteobacteria</taxon>
        <taxon>Hyphomicrobiales</taxon>
        <taxon>Methylobacteriaceae</taxon>
        <taxon>Methylobacterium</taxon>
    </lineage>
</organism>
<evidence type="ECO:0000256" key="2">
    <source>
        <dbReference type="ARBA" id="ARBA00009347"/>
    </source>
</evidence>
<dbReference type="Gene3D" id="2.40.110.10">
    <property type="entry name" value="Butyryl-CoA Dehydrogenase, subunit A, domain 2"/>
    <property type="match status" value="1"/>
</dbReference>
<evidence type="ECO:0000313" key="9">
    <source>
        <dbReference type="EMBL" id="GJD50593.1"/>
    </source>
</evidence>
<keyword evidence="3 5" id="KW-0285">Flavoprotein</keyword>
<dbReference type="Pfam" id="PF02771">
    <property type="entry name" value="Acyl-CoA_dh_N"/>
    <property type="match status" value="1"/>
</dbReference>
<comment type="similarity">
    <text evidence="2 5">Belongs to the acyl-CoA dehydrogenase family.</text>
</comment>
<evidence type="ECO:0000259" key="6">
    <source>
        <dbReference type="Pfam" id="PF00441"/>
    </source>
</evidence>
<feature type="domain" description="Acyl-CoA oxidase/dehydrogenase middle" evidence="7">
    <location>
        <begin position="133"/>
        <end position="223"/>
    </location>
</feature>
<evidence type="ECO:0000259" key="8">
    <source>
        <dbReference type="Pfam" id="PF02771"/>
    </source>
</evidence>
<keyword evidence="10" id="KW-1185">Reference proteome</keyword>